<dbReference type="EMBL" id="QDDL01000005">
    <property type="protein sequence ID" value="PVZ68183.1"/>
    <property type="molecule type" value="Genomic_DNA"/>
</dbReference>
<dbReference type="InterPro" id="IPR024535">
    <property type="entry name" value="RHGA/B-epi-like_pectate_lyase"/>
</dbReference>
<feature type="domain" description="Rhamnogalacturonase A/B/Epimerase-like pectate lyase" evidence="2">
    <location>
        <begin position="477"/>
        <end position="642"/>
    </location>
</feature>
<dbReference type="AlphaFoldDB" id="A0A2V1GZG1"/>
<proteinExistence type="predicted"/>
<keyword evidence="4" id="KW-1185">Reference proteome</keyword>
<feature type="signal peptide" evidence="1">
    <location>
        <begin position="1"/>
        <end position="22"/>
    </location>
</feature>
<gene>
    <name evidence="3" type="ORF">DC094_12845</name>
</gene>
<protein>
    <recommendedName>
        <fullName evidence="2">Rhamnogalacturonase A/B/Epimerase-like pectate lyase domain-containing protein</fullName>
    </recommendedName>
</protein>
<evidence type="ECO:0000313" key="4">
    <source>
        <dbReference type="Proteomes" id="UP000244906"/>
    </source>
</evidence>
<organism evidence="3 4">
    <name type="scientific">Pelagibaculum spongiae</name>
    <dbReference type="NCBI Taxonomy" id="2080658"/>
    <lineage>
        <taxon>Bacteria</taxon>
        <taxon>Pseudomonadati</taxon>
        <taxon>Pseudomonadota</taxon>
        <taxon>Gammaproteobacteria</taxon>
        <taxon>Oceanospirillales</taxon>
        <taxon>Pelagibaculum</taxon>
    </lineage>
</organism>
<reference evidence="3 4" key="1">
    <citation type="submission" date="2018-04" db="EMBL/GenBank/DDBJ databases">
        <title>Thalassorhabdus spongiae gen. nov., sp. nov., isolated from a marine sponge in South-West Iceland.</title>
        <authorList>
            <person name="Knobloch S."/>
            <person name="Daussin A."/>
            <person name="Johannsson R."/>
            <person name="Marteinsson V.T."/>
        </authorList>
    </citation>
    <scope>NUCLEOTIDE SEQUENCE [LARGE SCALE GENOMIC DNA]</scope>
    <source>
        <strain evidence="3 4">Hp12</strain>
    </source>
</reference>
<feature type="chain" id="PRO_5016151197" description="Rhamnogalacturonase A/B/Epimerase-like pectate lyase domain-containing protein" evidence="1">
    <location>
        <begin position="23"/>
        <end position="888"/>
    </location>
</feature>
<dbReference type="SUPFAM" id="SSF51126">
    <property type="entry name" value="Pectin lyase-like"/>
    <property type="match status" value="1"/>
</dbReference>
<evidence type="ECO:0000313" key="3">
    <source>
        <dbReference type="EMBL" id="PVZ68183.1"/>
    </source>
</evidence>
<evidence type="ECO:0000256" key="1">
    <source>
        <dbReference type="SAM" id="SignalP"/>
    </source>
</evidence>
<dbReference type="OrthoDB" id="6480086at2"/>
<dbReference type="Proteomes" id="UP000244906">
    <property type="component" value="Unassembled WGS sequence"/>
</dbReference>
<accession>A0A2V1GZG1</accession>
<sequence>MNKLVSFSVFLMLTLISQQSIAQDQEPINNSWTSIIGTEVNLQRSDGITLTLKRYRDTSNSMCEVHASSSDGAYNHSSHYSGTCARGDLSQRTKAQVQNDIANSVPLLSILSSQSLSGRTGGSEYVTNDISDSDKGWAVQGDVQYVCSGTRNGRWDNSQDYCGANSQRNQNIARYTLPSDYVALDTDRIFIQHENNPANIHAAHGVRDVDGSCETHGNQFTSGHPEDSGSAEILQYDLPCHSTLISHFWEQTSAASGQRVVATSVNGEGRTQGDLLIHSALACTDMSQNWELYRGENRTFEYRNYTVCQAPDQQVFVGMGDKSDVSEDGFWNNSDASTYFEVRNFHSFAPVLNAPIIPRDAPIYFTTDQNQDVTVRWKDVSSAINYHISVEFHQGDHLYGNISSGLEFIIPSEKINNGISSLRLTACNVNSCSKYRFYEDSIDFRLANDFYCHQMPVIVADRTPVCAADKGILPFPEEDQGGAIQTVLTELAAMDRPLYLPPGRYRMDNNLILQNGNSIIGDENGLSILDGSYSETTPFLGNVHYFDRYNSEVIQNLSFENVRVLFYGIKDNIDISNNIFYNTKSLHAQMSITHGRYEVNRNIYLRGNDYPGDVFHGYKLKTTNVTNNFLGDLTAENTSSVQGFLDSSANIRLREAKKLTNRDGSVLDEFQSSYRKGWFSIRGTSFNFNKNYVTSSASKRLYNPDDEQYSINKSWIFVHAKYQRLVATQNYFSGLDDNSRNEIRFWDARDTIFAGNNINFTNFALRVNSGRAPSNVFGPAYFINNRLHNSAINYWHYFVDNLDIFANIPLILVHDNCYSDAVAVHGTWRVINSADNFKLSPNDTCSEVATNFISNHFNEITSDAAQVLIPEDLMDVLDLQIPLTITSQ</sequence>
<comment type="caution">
    <text evidence="3">The sequence shown here is derived from an EMBL/GenBank/DDBJ whole genome shotgun (WGS) entry which is preliminary data.</text>
</comment>
<dbReference type="RefSeq" id="WP_116687511.1">
    <property type="nucleotide sequence ID" value="NZ_CAWNYD010000005.1"/>
</dbReference>
<name>A0A2V1GZG1_9GAMM</name>
<evidence type="ECO:0000259" key="2">
    <source>
        <dbReference type="Pfam" id="PF12708"/>
    </source>
</evidence>
<dbReference type="InterPro" id="IPR011050">
    <property type="entry name" value="Pectin_lyase_fold/virulence"/>
</dbReference>
<dbReference type="Pfam" id="PF12708">
    <property type="entry name" value="Pect-lyase_RHGA_epim"/>
    <property type="match status" value="1"/>
</dbReference>
<keyword evidence="1" id="KW-0732">Signal</keyword>